<dbReference type="Pfam" id="PF13456">
    <property type="entry name" value="RVT_3"/>
    <property type="match status" value="1"/>
</dbReference>
<proteinExistence type="inferred from homology"/>
<keyword evidence="8" id="KW-0539">Nucleus</keyword>
<accession>A0A8X7ZWQ2</accession>
<organism evidence="11 12">
    <name type="scientific">Populus tomentosa</name>
    <name type="common">Chinese white poplar</name>
    <dbReference type="NCBI Taxonomy" id="118781"/>
    <lineage>
        <taxon>Eukaryota</taxon>
        <taxon>Viridiplantae</taxon>
        <taxon>Streptophyta</taxon>
        <taxon>Embryophyta</taxon>
        <taxon>Tracheophyta</taxon>
        <taxon>Spermatophyta</taxon>
        <taxon>Magnoliopsida</taxon>
        <taxon>eudicotyledons</taxon>
        <taxon>Gunneridae</taxon>
        <taxon>Pentapetalae</taxon>
        <taxon>rosids</taxon>
        <taxon>fabids</taxon>
        <taxon>Malpighiales</taxon>
        <taxon>Salicaceae</taxon>
        <taxon>Saliceae</taxon>
        <taxon>Populus</taxon>
    </lineage>
</organism>
<dbReference type="PANTHER" id="PTHR28672:SF1">
    <property type="entry name" value="ANAPHASE-PROMOTING COMPLEX SUBUNIT 13"/>
    <property type="match status" value="1"/>
</dbReference>
<dbReference type="GO" id="GO:0070979">
    <property type="term" value="P:protein K11-linked ubiquitination"/>
    <property type="evidence" value="ECO:0007669"/>
    <property type="project" value="TreeGrafter"/>
</dbReference>
<dbReference type="GO" id="GO:0051301">
    <property type="term" value="P:cell division"/>
    <property type="evidence" value="ECO:0007669"/>
    <property type="project" value="UniProtKB-KW"/>
</dbReference>
<evidence type="ECO:0000256" key="6">
    <source>
        <dbReference type="ARBA" id="ARBA00022776"/>
    </source>
</evidence>
<comment type="pathway">
    <text evidence="2">Protein modification; protein ubiquitination.</text>
</comment>
<keyword evidence="7" id="KW-0833">Ubl conjugation pathway</keyword>
<dbReference type="Proteomes" id="UP000886885">
    <property type="component" value="Chromosome 4D"/>
</dbReference>
<evidence type="ECO:0000256" key="8">
    <source>
        <dbReference type="ARBA" id="ARBA00023242"/>
    </source>
</evidence>
<dbReference type="GO" id="GO:0005680">
    <property type="term" value="C:anaphase-promoting complex"/>
    <property type="evidence" value="ECO:0007669"/>
    <property type="project" value="InterPro"/>
</dbReference>
<keyword evidence="9" id="KW-0131">Cell cycle</keyword>
<evidence type="ECO:0000256" key="7">
    <source>
        <dbReference type="ARBA" id="ARBA00022786"/>
    </source>
</evidence>
<comment type="similarity">
    <text evidence="3">Belongs to the APC13 family.</text>
</comment>
<dbReference type="PANTHER" id="PTHR28672">
    <property type="entry name" value="ANAPHASE-PROMOTING COMPLEX SUBUNIT 13"/>
    <property type="match status" value="1"/>
</dbReference>
<evidence type="ECO:0000256" key="4">
    <source>
        <dbReference type="ARBA" id="ARBA00013935"/>
    </source>
</evidence>
<evidence type="ECO:0000256" key="9">
    <source>
        <dbReference type="ARBA" id="ARBA00023306"/>
    </source>
</evidence>
<sequence>MAELNMGILIDIVDEEWMRDTLPDDDLALPPVMVVRTDDTEDSTTIVTAIKDLSPVPGGEIPPIIAEIKHRLSSMPSVSVNLIIRRANQTADWVAKAIKNSLLLPDWLSCNPSRFYSTLVSDVST</sequence>
<dbReference type="OrthoDB" id="851644at2759"/>
<reference evidence="11" key="1">
    <citation type="journal article" date="2020" name="bioRxiv">
        <title>Hybrid origin of Populus tomentosa Carr. identified through genome sequencing and phylogenomic analysis.</title>
        <authorList>
            <person name="An X."/>
            <person name="Gao K."/>
            <person name="Chen Z."/>
            <person name="Li J."/>
            <person name="Yang X."/>
            <person name="Yang X."/>
            <person name="Zhou J."/>
            <person name="Guo T."/>
            <person name="Zhao T."/>
            <person name="Huang S."/>
            <person name="Miao D."/>
            <person name="Khan W.U."/>
            <person name="Rao P."/>
            <person name="Ye M."/>
            <person name="Lei B."/>
            <person name="Liao W."/>
            <person name="Wang J."/>
            <person name="Ji L."/>
            <person name="Li Y."/>
            <person name="Guo B."/>
            <person name="Mustafa N.S."/>
            <person name="Li S."/>
            <person name="Yun Q."/>
            <person name="Keller S.R."/>
            <person name="Mao J."/>
            <person name="Zhang R."/>
            <person name="Strauss S.H."/>
        </authorList>
    </citation>
    <scope>NUCLEOTIDE SEQUENCE</scope>
    <source>
        <strain evidence="11">GM15</strain>
        <tissue evidence="11">Leaf</tissue>
    </source>
</reference>
<keyword evidence="5" id="KW-0132">Cell division</keyword>
<dbReference type="InterPro" id="IPR002156">
    <property type="entry name" value="RNaseH_domain"/>
</dbReference>
<dbReference type="EMBL" id="JAAWWB010000008">
    <property type="protein sequence ID" value="KAG6777166.1"/>
    <property type="molecule type" value="Genomic_DNA"/>
</dbReference>
<evidence type="ECO:0000256" key="3">
    <source>
        <dbReference type="ARBA" id="ARBA00006940"/>
    </source>
</evidence>
<feature type="domain" description="RNase H type-1" evidence="10">
    <location>
        <begin position="42"/>
        <end position="97"/>
    </location>
</feature>
<evidence type="ECO:0000313" key="11">
    <source>
        <dbReference type="EMBL" id="KAG6777166.1"/>
    </source>
</evidence>
<evidence type="ECO:0000256" key="1">
    <source>
        <dbReference type="ARBA" id="ARBA00004123"/>
    </source>
</evidence>
<dbReference type="GO" id="GO:0004523">
    <property type="term" value="F:RNA-DNA hybrid ribonuclease activity"/>
    <property type="evidence" value="ECO:0007669"/>
    <property type="project" value="InterPro"/>
</dbReference>
<evidence type="ECO:0000313" key="12">
    <source>
        <dbReference type="Proteomes" id="UP000886885"/>
    </source>
</evidence>
<dbReference type="AlphaFoldDB" id="A0A8X7ZWQ2"/>
<protein>
    <recommendedName>
        <fullName evidence="4">Anaphase-promoting complex subunit 13</fullName>
    </recommendedName>
</protein>
<evidence type="ECO:0000256" key="5">
    <source>
        <dbReference type="ARBA" id="ARBA00022618"/>
    </source>
</evidence>
<evidence type="ECO:0000256" key="2">
    <source>
        <dbReference type="ARBA" id="ARBA00004906"/>
    </source>
</evidence>
<evidence type="ECO:0000259" key="10">
    <source>
        <dbReference type="Pfam" id="PF13456"/>
    </source>
</evidence>
<name>A0A8X7ZWQ2_POPTO</name>
<keyword evidence="12" id="KW-1185">Reference proteome</keyword>
<comment type="subcellular location">
    <subcellularLocation>
        <location evidence="1">Nucleus</location>
    </subcellularLocation>
</comment>
<dbReference type="GO" id="GO:0003676">
    <property type="term" value="F:nucleic acid binding"/>
    <property type="evidence" value="ECO:0007669"/>
    <property type="project" value="InterPro"/>
</dbReference>
<comment type="caution">
    <text evidence="11">The sequence shown here is derived from an EMBL/GenBank/DDBJ whole genome shotgun (WGS) entry which is preliminary data.</text>
</comment>
<gene>
    <name evidence="11" type="ORF">POTOM_016970</name>
</gene>
<dbReference type="InterPro" id="IPR008401">
    <property type="entry name" value="Apc13"/>
</dbReference>
<keyword evidence="6" id="KW-0498">Mitosis</keyword>